<feature type="coiled-coil region" evidence="1">
    <location>
        <begin position="290"/>
        <end position="324"/>
    </location>
</feature>
<feature type="chain" id="PRO_5021269188" description="Tetratricopeptide repeat protein" evidence="3">
    <location>
        <begin position="40"/>
        <end position="731"/>
    </location>
</feature>
<feature type="region of interest" description="Disordered" evidence="2">
    <location>
        <begin position="373"/>
        <end position="404"/>
    </location>
</feature>
<dbReference type="AlphaFoldDB" id="A0A4Z0C2G6"/>
<keyword evidence="1" id="KW-0175">Coiled coil</keyword>
<feature type="compositionally biased region" description="Low complexity" evidence="2">
    <location>
        <begin position="207"/>
        <end position="232"/>
    </location>
</feature>
<proteinExistence type="predicted"/>
<accession>A0A4Z0C2G6</accession>
<evidence type="ECO:0000256" key="2">
    <source>
        <dbReference type="SAM" id="MobiDB-lite"/>
    </source>
</evidence>
<evidence type="ECO:0008006" key="6">
    <source>
        <dbReference type="Google" id="ProtNLM"/>
    </source>
</evidence>
<dbReference type="RefSeq" id="WP_135261223.1">
    <property type="nucleotide sequence ID" value="NZ_SMLM01000001.1"/>
</dbReference>
<reference evidence="4 5" key="1">
    <citation type="submission" date="2019-03" db="EMBL/GenBank/DDBJ databases">
        <title>Ramlibacter henchirensis DSM 14656, whole genome shotgun sequence.</title>
        <authorList>
            <person name="Zhang X."/>
            <person name="Feng G."/>
            <person name="Zhu H."/>
        </authorList>
    </citation>
    <scope>NUCLEOTIDE SEQUENCE [LARGE SCALE GENOMIC DNA]</scope>
    <source>
        <strain evidence="4 5">DSM 14656</strain>
    </source>
</reference>
<comment type="caution">
    <text evidence="4">The sequence shown here is derived from an EMBL/GenBank/DDBJ whole genome shotgun (WGS) entry which is preliminary data.</text>
</comment>
<keyword evidence="3" id="KW-0732">Signal</keyword>
<gene>
    <name evidence="4" type="ORF">EZ313_00210</name>
</gene>
<evidence type="ECO:0000313" key="5">
    <source>
        <dbReference type="Proteomes" id="UP000298180"/>
    </source>
</evidence>
<feature type="region of interest" description="Disordered" evidence="2">
    <location>
        <begin position="149"/>
        <end position="234"/>
    </location>
</feature>
<feature type="signal peptide" evidence="3">
    <location>
        <begin position="1"/>
        <end position="39"/>
    </location>
</feature>
<name>A0A4Z0C2G6_9BURK</name>
<sequence length="731" mass="78109">MSNKVYPAGRQTAARTARFGLRAVACCAAALLGAPDALALSLGRMQGAPLIGRPLQLSLPVTLQSDEELACLRAELQQPDVLSVPLTWRLDRNAAGATVLRLSSTQVVQEPVITVKVVVGCNDQLTQGYVLLADPPPARESVPLVAEAQAPAPTAAPAPPAAKPSRRAEPAPAARQDGTGRETAIAAPAQPPAVRKQANDAPSGEKSAPPQRLARAPAPKAPASPAAAPASEGRPRLQVDLLDIAIDQAPALKVSTSIAPPAANALTRTEAVAAWQQINSPPEDPLAAERAQAKAQADAVQAELRALREQTRRQSEQLQKLVEERNFARDILSGIAGAVALGFALLLWRRSRETAGGPWWQKSAAPAPVAAKEDSSFVDSSFPEEPDHPVRLAPEPDSGWAPAKAGPASVLGTARIAESAFGRSRLPSAEELLDVQDKANFFIAVGQPEKAIELLESRLMEHLGASPFLWLDLLDLCRKLNRRDDYERVRSAFQKAFAARMPRFEDASTSTEGIERYPKALSRIALLWPTSRVLQEIEHSLFEEPAPGSIQFDLEASRDLLLLYSIALDVVTSQPDGRPYDKTEVVSLLDHEAQNSTMPMPLMALDTHDAVAELPPSLDLDLGMDFGVPAAAVAPQSRPQEPTVPALDPGRLEYLETMPLRLQDLGPAASDYVSTLPPELQDFAPVAGHGPDVGLDVDLDLTSLALGRTPDVDLGLDVDFDLGQPQRRLAK</sequence>
<dbReference type="Proteomes" id="UP000298180">
    <property type="component" value="Unassembled WGS sequence"/>
</dbReference>
<evidence type="ECO:0000313" key="4">
    <source>
        <dbReference type="EMBL" id="TFZ05142.1"/>
    </source>
</evidence>
<evidence type="ECO:0000256" key="1">
    <source>
        <dbReference type="SAM" id="Coils"/>
    </source>
</evidence>
<dbReference type="OrthoDB" id="9180424at2"/>
<evidence type="ECO:0000256" key="3">
    <source>
        <dbReference type="SAM" id="SignalP"/>
    </source>
</evidence>
<keyword evidence="5" id="KW-1185">Reference proteome</keyword>
<organism evidence="4 5">
    <name type="scientific">Ramlibacter henchirensis</name>
    <dbReference type="NCBI Taxonomy" id="204072"/>
    <lineage>
        <taxon>Bacteria</taxon>
        <taxon>Pseudomonadati</taxon>
        <taxon>Pseudomonadota</taxon>
        <taxon>Betaproteobacteria</taxon>
        <taxon>Burkholderiales</taxon>
        <taxon>Comamonadaceae</taxon>
        <taxon>Ramlibacter</taxon>
    </lineage>
</organism>
<dbReference type="EMBL" id="SMLM01000001">
    <property type="protein sequence ID" value="TFZ05142.1"/>
    <property type="molecule type" value="Genomic_DNA"/>
</dbReference>
<protein>
    <recommendedName>
        <fullName evidence="6">Tetratricopeptide repeat protein</fullName>
    </recommendedName>
</protein>